<gene>
    <name evidence="2" type="ORF">BCV71DRAFT_147821</name>
</gene>
<dbReference type="EMBL" id="KV921376">
    <property type="protein sequence ID" value="ORE16739.1"/>
    <property type="molecule type" value="Genomic_DNA"/>
</dbReference>
<protein>
    <recommendedName>
        <fullName evidence="1">CAP-Gly domain-containing protein</fullName>
    </recommendedName>
</protein>
<feature type="domain" description="CAP-Gly" evidence="1">
    <location>
        <begin position="7"/>
        <end position="49"/>
    </location>
</feature>
<organism evidence="2 3">
    <name type="scientific">Rhizopus microsporus</name>
    <dbReference type="NCBI Taxonomy" id="58291"/>
    <lineage>
        <taxon>Eukaryota</taxon>
        <taxon>Fungi</taxon>
        <taxon>Fungi incertae sedis</taxon>
        <taxon>Mucoromycota</taxon>
        <taxon>Mucoromycotina</taxon>
        <taxon>Mucoromycetes</taxon>
        <taxon>Mucorales</taxon>
        <taxon>Mucorineae</taxon>
        <taxon>Rhizopodaceae</taxon>
        <taxon>Rhizopus</taxon>
    </lineage>
</organism>
<sequence>GVVKYVGATSFQTGKWIGVELDEPEGKNSGVVQGKRYFDCKANHGMFVRPANVKL</sequence>
<dbReference type="SMART" id="SM01052">
    <property type="entry name" value="CAP_GLY"/>
    <property type="match status" value="1"/>
</dbReference>
<name>A0A1X0RXL5_RHIZD</name>
<dbReference type="Gene3D" id="2.30.30.190">
    <property type="entry name" value="CAP Gly-rich-like domain"/>
    <property type="match status" value="1"/>
</dbReference>
<dbReference type="Proteomes" id="UP000242381">
    <property type="component" value="Unassembled WGS sequence"/>
</dbReference>
<feature type="non-terminal residue" evidence="2">
    <location>
        <position position="55"/>
    </location>
</feature>
<evidence type="ECO:0000313" key="2">
    <source>
        <dbReference type="EMBL" id="ORE16739.1"/>
    </source>
</evidence>
<dbReference type="AlphaFoldDB" id="A0A1X0RXL5"/>
<evidence type="ECO:0000313" key="3">
    <source>
        <dbReference type="Proteomes" id="UP000242381"/>
    </source>
</evidence>
<dbReference type="InterPro" id="IPR000938">
    <property type="entry name" value="CAP-Gly_domain"/>
</dbReference>
<dbReference type="Pfam" id="PF01302">
    <property type="entry name" value="CAP_GLY"/>
    <property type="match status" value="1"/>
</dbReference>
<evidence type="ECO:0000259" key="1">
    <source>
        <dbReference type="PROSITE" id="PS50245"/>
    </source>
</evidence>
<dbReference type="SUPFAM" id="SSF74924">
    <property type="entry name" value="Cap-Gly domain"/>
    <property type="match status" value="1"/>
</dbReference>
<dbReference type="OMA" id="VRRTECK"/>
<accession>A0A1X0RXL5</accession>
<proteinExistence type="predicted"/>
<dbReference type="VEuPathDB" id="FungiDB:BCV72DRAFT_36800"/>
<dbReference type="PROSITE" id="PS50245">
    <property type="entry name" value="CAP_GLY_2"/>
    <property type="match status" value="1"/>
</dbReference>
<reference evidence="2 3" key="1">
    <citation type="journal article" date="2016" name="Proc. Natl. Acad. Sci. U.S.A.">
        <title>Lipid metabolic changes in an early divergent fungus govern the establishment of a mutualistic symbiosis with endobacteria.</title>
        <authorList>
            <person name="Lastovetsky O.A."/>
            <person name="Gaspar M.L."/>
            <person name="Mondo S.J."/>
            <person name="LaButti K.M."/>
            <person name="Sandor L."/>
            <person name="Grigoriev I.V."/>
            <person name="Henry S.A."/>
            <person name="Pawlowska T.E."/>
        </authorList>
    </citation>
    <scope>NUCLEOTIDE SEQUENCE [LARGE SCALE GENOMIC DNA]</scope>
    <source>
        <strain evidence="2 3">ATCC 11559</strain>
    </source>
</reference>
<dbReference type="PROSITE" id="PS00845">
    <property type="entry name" value="CAP_GLY_1"/>
    <property type="match status" value="1"/>
</dbReference>
<feature type="non-terminal residue" evidence="2">
    <location>
        <position position="1"/>
    </location>
</feature>
<dbReference type="PANTHER" id="PTHR18916">
    <property type="entry name" value="DYNACTIN 1-RELATED MICROTUBULE-BINDING"/>
    <property type="match status" value="1"/>
</dbReference>
<dbReference type="InterPro" id="IPR036859">
    <property type="entry name" value="CAP-Gly_dom_sf"/>
</dbReference>